<dbReference type="PANTHER" id="PTHR34535">
    <property type="entry name" value="HYDROGENASE MATURATION FACTOR HYPA"/>
    <property type="match status" value="1"/>
</dbReference>
<name>A0A419EZ91_9BACT</name>
<sequence>MHEMSIAQSILKIVLTEAQKNGAQKVKVVRIRAGQLRGIVREQLAFFFEFITKDTAAEGAVLEVEQVPIKAQCKPCEHTFMVQDYKFLCPKCQSKDVDVVEGMELAVKEIEIE</sequence>
<dbReference type="PIRSF" id="PIRSF004761">
    <property type="entry name" value="Hydrgn_mat_HypA"/>
    <property type="match status" value="1"/>
</dbReference>
<dbReference type="Pfam" id="PF01155">
    <property type="entry name" value="HypA"/>
    <property type="match status" value="1"/>
</dbReference>
<organism evidence="5 6">
    <name type="scientific">Candidatus Abyssobacteria bacterium SURF_17</name>
    <dbReference type="NCBI Taxonomy" id="2093361"/>
    <lineage>
        <taxon>Bacteria</taxon>
        <taxon>Pseudomonadati</taxon>
        <taxon>Candidatus Hydrogenedentota</taxon>
        <taxon>Candidatus Abyssobacteria</taxon>
    </lineage>
</organism>
<feature type="binding site" evidence="4">
    <location>
        <position position="92"/>
    </location>
    <ligand>
        <name>Zn(2+)</name>
        <dbReference type="ChEBI" id="CHEBI:29105"/>
    </ligand>
</feature>
<dbReference type="HAMAP" id="MF_00213">
    <property type="entry name" value="HypA_HybF"/>
    <property type="match status" value="1"/>
</dbReference>
<feature type="binding site" evidence="4">
    <location>
        <position position="2"/>
    </location>
    <ligand>
        <name>Ni(2+)</name>
        <dbReference type="ChEBI" id="CHEBI:49786"/>
    </ligand>
</feature>
<dbReference type="AlphaFoldDB" id="A0A419EZ91"/>
<dbReference type="NCBIfam" id="TIGR00100">
    <property type="entry name" value="hypA"/>
    <property type="match status" value="1"/>
</dbReference>
<comment type="function">
    <text evidence="4">Involved in the maturation of [NiFe] hydrogenases. Required for nickel insertion into the metal center of the hydrogenase.</text>
</comment>
<reference evidence="5 6" key="1">
    <citation type="journal article" date="2017" name="ISME J.">
        <title>Energy and carbon metabolisms in a deep terrestrial subsurface fluid microbial community.</title>
        <authorList>
            <person name="Momper L."/>
            <person name="Jungbluth S.P."/>
            <person name="Lee M.D."/>
            <person name="Amend J.P."/>
        </authorList>
    </citation>
    <scope>NUCLEOTIDE SEQUENCE [LARGE SCALE GENOMIC DNA]</scope>
    <source>
        <strain evidence="5">SURF_17</strain>
    </source>
</reference>
<comment type="similarity">
    <text evidence="4">Belongs to the HypA/HybF family.</text>
</comment>
<dbReference type="GO" id="GO:0008270">
    <property type="term" value="F:zinc ion binding"/>
    <property type="evidence" value="ECO:0007669"/>
    <property type="project" value="UniProtKB-UniRule"/>
</dbReference>
<dbReference type="GO" id="GO:0016151">
    <property type="term" value="F:nickel cation binding"/>
    <property type="evidence" value="ECO:0007669"/>
    <property type="project" value="UniProtKB-UniRule"/>
</dbReference>
<feature type="binding site" evidence="4">
    <location>
        <position position="76"/>
    </location>
    <ligand>
        <name>Zn(2+)</name>
        <dbReference type="ChEBI" id="CHEBI:29105"/>
    </ligand>
</feature>
<evidence type="ECO:0000256" key="4">
    <source>
        <dbReference type="HAMAP-Rule" id="MF_00213"/>
    </source>
</evidence>
<dbReference type="EMBL" id="QZKI01000065">
    <property type="protein sequence ID" value="RJP70745.1"/>
    <property type="molecule type" value="Genomic_DNA"/>
</dbReference>
<evidence type="ECO:0000256" key="3">
    <source>
        <dbReference type="ARBA" id="ARBA00022833"/>
    </source>
</evidence>
<accession>A0A419EZ91</accession>
<dbReference type="PANTHER" id="PTHR34535:SF3">
    <property type="entry name" value="HYDROGENASE MATURATION FACTOR HYPA"/>
    <property type="match status" value="1"/>
</dbReference>
<keyword evidence="1 4" id="KW-0533">Nickel</keyword>
<feature type="binding site" evidence="4">
    <location>
        <position position="89"/>
    </location>
    <ligand>
        <name>Zn(2+)</name>
        <dbReference type="ChEBI" id="CHEBI:29105"/>
    </ligand>
</feature>
<keyword evidence="2 4" id="KW-0479">Metal-binding</keyword>
<evidence type="ECO:0000313" key="6">
    <source>
        <dbReference type="Proteomes" id="UP000285961"/>
    </source>
</evidence>
<evidence type="ECO:0000256" key="2">
    <source>
        <dbReference type="ARBA" id="ARBA00022723"/>
    </source>
</evidence>
<dbReference type="Proteomes" id="UP000285961">
    <property type="component" value="Unassembled WGS sequence"/>
</dbReference>
<dbReference type="InterPro" id="IPR000688">
    <property type="entry name" value="HypA/HybF"/>
</dbReference>
<protein>
    <recommendedName>
        <fullName evidence="4">Hydrogenase maturation factor HypA</fullName>
    </recommendedName>
</protein>
<feature type="binding site" evidence="4">
    <location>
        <position position="73"/>
    </location>
    <ligand>
        <name>Zn(2+)</name>
        <dbReference type="ChEBI" id="CHEBI:29105"/>
    </ligand>
</feature>
<dbReference type="GO" id="GO:0051604">
    <property type="term" value="P:protein maturation"/>
    <property type="evidence" value="ECO:0007669"/>
    <property type="project" value="InterPro"/>
</dbReference>
<gene>
    <name evidence="4 5" type="primary">hypA</name>
    <name evidence="5" type="ORF">C4532_08660</name>
</gene>
<evidence type="ECO:0000256" key="1">
    <source>
        <dbReference type="ARBA" id="ARBA00022596"/>
    </source>
</evidence>
<proteinExistence type="inferred from homology"/>
<keyword evidence="3 4" id="KW-0862">Zinc</keyword>
<comment type="caution">
    <text evidence="5">The sequence shown here is derived from an EMBL/GenBank/DDBJ whole genome shotgun (WGS) entry which is preliminary data.</text>
</comment>
<dbReference type="Gene3D" id="3.30.2320.80">
    <property type="match status" value="1"/>
</dbReference>
<evidence type="ECO:0000313" key="5">
    <source>
        <dbReference type="EMBL" id="RJP70745.1"/>
    </source>
</evidence>